<keyword evidence="1" id="KW-0472">Membrane</keyword>
<organism evidence="2 3">
    <name type="scientific">Belliella pelovolcani</name>
    <dbReference type="NCBI Taxonomy" id="529505"/>
    <lineage>
        <taxon>Bacteria</taxon>
        <taxon>Pseudomonadati</taxon>
        <taxon>Bacteroidota</taxon>
        <taxon>Cytophagia</taxon>
        <taxon>Cytophagales</taxon>
        <taxon>Cyclobacteriaceae</taxon>
        <taxon>Belliella</taxon>
    </lineage>
</organism>
<sequence>MILGSPFRFSFMNRLKDYLLTYLKGMAMGAADIVPGVSGGSIALITGIYEKLLDSIKSFDQTAVKHLFKFEIKELWKHVNGNFLATLLFGILSSIFALSKIITYLIDEHPIPVWSFFCGLIIISAIIILRDIKSWSIAVVVAIVLGIVSAYLFTSIPPVNSPDGQWFTFVAGAVAICAMILPGVSGSFLLLMLGQYERILAAVSEKDLVIIAIFGAGCITGLLAFSRLISWLLKKYHAITIGMLSGFMLGSINKLWPWKLVLSYRMSSSGVQKPFMTENILPQYYLEQTGQDSLFLQAILAFSFGVLIVLGIERLAYYMKRS</sequence>
<dbReference type="PANTHER" id="PTHR37308">
    <property type="entry name" value="INTEGRAL MEMBRANE PROTEIN"/>
    <property type="match status" value="1"/>
</dbReference>
<proteinExistence type="predicted"/>
<evidence type="ECO:0000313" key="3">
    <source>
        <dbReference type="Proteomes" id="UP000186026"/>
    </source>
</evidence>
<keyword evidence="1" id="KW-1133">Transmembrane helix</keyword>
<dbReference type="STRING" id="529505.SAMN05421761_10271"/>
<reference evidence="3" key="1">
    <citation type="submission" date="2017-01" db="EMBL/GenBank/DDBJ databases">
        <authorList>
            <person name="Varghese N."/>
            <person name="Submissions S."/>
        </authorList>
    </citation>
    <scope>NUCLEOTIDE SEQUENCE [LARGE SCALE GENOMIC DNA]</scope>
    <source>
        <strain evidence="3">DSM 46698</strain>
    </source>
</reference>
<feature type="transmembrane region" description="Helical" evidence="1">
    <location>
        <begin position="166"/>
        <end position="196"/>
    </location>
</feature>
<accession>A0A1N7KGZ0</accession>
<dbReference type="Proteomes" id="UP000186026">
    <property type="component" value="Unassembled WGS sequence"/>
</dbReference>
<gene>
    <name evidence="2" type="ORF">SAMN05421761_10271</name>
</gene>
<dbReference type="PANTHER" id="PTHR37308:SF1">
    <property type="entry name" value="POLYPRENYL-PHOSPHATE TRANSPORTER"/>
    <property type="match status" value="1"/>
</dbReference>
<feature type="transmembrane region" description="Helical" evidence="1">
    <location>
        <begin position="21"/>
        <end position="49"/>
    </location>
</feature>
<feature type="transmembrane region" description="Helical" evidence="1">
    <location>
        <begin position="83"/>
        <end position="106"/>
    </location>
</feature>
<keyword evidence="1" id="KW-0812">Transmembrane</keyword>
<dbReference type="AlphaFoldDB" id="A0A1N7KGZ0"/>
<evidence type="ECO:0000313" key="2">
    <source>
        <dbReference type="EMBL" id="SIS60862.1"/>
    </source>
</evidence>
<evidence type="ECO:0000256" key="1">
    <source>
        <dbReference type="SAM" id="Phobius"/>
    </source>
</evidence>
<feature type="transmembrane region" description="Helical" evidence="1">
    <location>
        <begin position="135"/>
        <end position="154"/>
    </location>
</feature>
<keyword evidence="3" id="KW-1185">Reference proteome</keyword>
<dbReference type="Pfam" id="PF04018">
    <property type="entry name" value="VCA0040-like"/>
    <property type="match status" value="1"/>
</dbReference>
<feature type="transmembrane region" description="Helical" evidence="1">
    <location>
        <begin position="113"/>
        <end position="129"/>
    </location>
</feature>
<name>A0A1N7KGZ0_9BACT</name>
<dbReference type="InterPro" id="IPR007163">
    <property type="entry name" value="VCA0040-like"/>
</dbReference>
<feature type="transmembrane region" description="Helical" evidence="1">
    <location>
        <begin position="208"/>
        <end position="229"/>
    </location>
</feature>
<protein>
    <submittedName>
        <fullName evidence="2">Putative membrane protein</fullName>
    </submittedName>
</protein>
<dbReference type="EMBL" id="FTOP01000002">
    <property type="protein sequence ID" value="SIS60862.1"/>
    <property type="molecule type" value="Genomic_DNA"/>
</dbReference>
<feature type="transmembrane region" description="Helical" evidence="1">
    <location>
        <begin position="294"/>
        <end position="312"/>
    </location>
</feature>